<comment type="caution">
    <text evidence="13">The sequence shown here is derived from an EMBL/GenBank/DDBJ whole genome shotgun (WGS) entry which is preliminary data.</text>
</comment>
<evidence type="ECO:0000256" key="8">
    <source>
        <dbReference type="ARBA" id="ARBA00022968"/>
    </source>
</evidence>
<dbReference type="OrthoDB" id="9785375at2"/>
<organism evidence="13 14">
    <name type="scientific">Salibacter halophilus</name>
    <dbReference type="NCBI Taxonomy" id="1803916"/>
    <lineage>
        <taxon>Bacteria</taxon>
        <taxon>Pseudomonadati</taxon>
        <taxon>Bacteroidota</taxon>
        <taxon>Flavobacteriia</taxon>
        <taxon>Flavobacteriales</taxon>
        <taxon>Salibacteraceae</taxon>
        <taxon>Salibacter</taxon>
    </lineage>
</organism>
<keyword evidence="5 13" id="KW-0808">Transferase</keyword>
<evidence type="ECO:0000313" key="14">
    <source>
        <dbReference type="Proteomes" id="UP000435357"/>
    </source>
</evidence>
<dbReference type="EMBL" id="WACR01000004">
    <property type="protein sequence ID" value="KAB1064863.1"/>
    <property type="molecule type" value="Genomic_DNA"/>
</dbReference>
<evidence type="ECO:0000256" key="11">
    <source>
        <dbReference type="ARBA" id="ARBA00023136"/>
    </source>
</evidence>
<evidence type="ECO:0000256" key="10">
    <source>
        <dbReference type="ARBA" id="ARBA00023034"/>
    </source>
</evidence>
<dbReference type="Proteomes" id="UP000435357">
    <property type="component" value="Unassembled WGS sequence"/>
</dbReference>
<evidence type="ECO:0000256" key="7">
    <source>
        <dbReference type="ARBA" id="ARBA00022723"/>
    </source>
</evidence>
<keyword evidence="11" id="KW-0472">Membrane</keyword>
<proteinExistence type="predicted"/>
<sequence>MDSLAPIVLFTYNRPDHTRKTIDALKMNKMAKESQLYVFSDGAKTDRDISNVNNLRSYLKQVSGFKSVNIIERDGNYGLKKSIIEGVTAIISKYGKIIVLEDDVVTSPTFLTYMNSALDHFENNSKVWHISGWTPAINSKGLPNFFFWRIMNCSAGWGTWKSRWDHYSSDLKETMYTFSYTEKMRFSFWGLANFWRQLRANENGKINTWAIYWYAVIYKNNGLCLTPKQSFAKNIGFDGSGMHTNAENAYKTERVLNQESDFDFEKIKVNESKSAINKAYWFYFMEDLTKLLRRIFI</sequence>
<keyword evidence="6" id="KW-0812">Transmembrane</keyword>
<evidence type="ECO:0000256" key="4">
    <source>
        <dbReference type="ARBA" id="ARBA00022676"/>
    </source>
</evidence>
<name>A0A6N6M5R2_9FLAO</name>
<protein>
    <submittedName>
        <fullName evidence="13">Glycosyltransferase</fullName>
    </submittedName>
</protein>
<comment type="cofactor">
    <cofactor evidence="1">
        <name>Mn(2+)</name>
        <dbReference type="ChEBI" id="CHEBI:29035"/>
    </cofactor>
</comment>
<evidence type="ECO:0000256" key="2">
    <source>
        <dbReference type="ARBA" id="ARBA00004323"/>
    </source>
</evidence>
<gene>
    <name evidence="13" type="ORF">F3059_05770</name>
</gene>
<comment type="pathway">
    <text evidence="3">Protein modification; protein glycosylation.</text>
</comment>
<keyword evidence="9" id="KW-1133">Transmembrane helix</keyword>
<dbReference type="GO" id="GO:0046872">
    <property type="term" value="F:metal ion binding"/>
    <property type="evidence" value="ECO:0007669"/>
    <property type="project" value="UniProtKB-KW"/>
</dbReference>
<keyword evidence="8" id="KW-0735">Signal-anchor</keyword>
<evidence type="ECO:0000256" key="9">
    <source>
        <dbReference type="ARBA" id="ARBA00022989"/>
    </source>
</evidence>
<evidence type="ECO:0000313" key="13">
    <source>
        <dbReference type="EMBL" id="KAB1064863.1"/>
    </source>
</evidence>
<accession>A0A6N6M5R2</accession>
<comment type="subcellular location">
    <subcellularLocation>
        <location evidence="2">Golgi apparatus membrane</location>
        <topology evidence="2">Single-pass type II membrane protein</topology>
    </subcellularLocation>
</comment>
<reference evidence="13 14" key="1">
    <citation type="submission" date="2019-09" db="EMBL/GenBank/DDBJ databases">
        <title>Genomes of Cryomorphaceae.</title>
        <authorList>
            <person name="Bowman J.P."/>
        </authorList>
    </citation>
    <scope>NUCLEOTIDE SEQUENCE [LARGE SCALE GENOMIC DNA]</scope>
    <source>
        <strain evidence="13 14">KCTC 52047</strain>
    </source>
</reference>
<evidence type="ECO:0000256" key="12">
    <source>
        <dbReference type="ARBA" id="ARBA00023211"/>
    </source>
</evidence>
<dbReference type="InterPro" id="IPR029044">
    <property type="entry name" value="Nucleotide-diphossugar_trans"/>
</dbReference>
<keyword evidence="12" id="KW-0464">Manganese</keyword>
<dbReference type="Gene3D" id="3.90.550.10">
    <property type="entry name" value="Spore Coat Polysaccharide Biosynthesis Protein SpsA, Chain A"/>
    <property type="match status" value="1"/>
</dbReference>
<dbReference type="SUPFAM" id="SSF53448">
    <property type="entry name" value="Nucleotide-diphospho-sugar transferases"/>
    <property type="match status" value="1"/>
</dbReference>
<evidence type="ECO:0000256" key="3">
    <source>
        <dbReference type="ARBA" id="ARBA00004922"/>
    </source>
</evidence>
<evidence type="ECO:0000256" key="5">
    <source>
        <dbReference type="ARBA" id="ARBA00022679"/>
    </source>
</evidence>
<keyword evidence="14" id="KW-1185">Reference proteome</keyword>
<keyword evidence="4" id="KW-0328">Glycosyltransferase</keyword>
<evidence type="ECO:0000256" key="1">
    <source>
        <dbReference type="ARBA" id="ARBA00001936"/>
    </source>
</evidence>
<dbReference type="GO" id="GO:0008375">
    <property type="term" value="F:acetylglucosaminyltransferase activity"/>
    <property type="evidence" value="ECO:0007669"/>
    <property type="project" value="InterPro"/>
</dbReference>
<keyword evidence="10" id="KW-0333">Golgi apparatus</keyword>
<dbReference type="RefSeq" id="WP_151167183.1">
    <property type="nucleotide sequence ID" value="NZ_WACR01000004.1"/>
</dbReference>
<evidence type="ECO:0000256" key="6">
    <source>
        <dbReference type="ARBA" id="ARBA00022692"/>
    </source>
</evidence>
<dbReference type="AlphaFoldDB" id="A0A6N6M5R2"/>
<keyword evidence="7" id="KW-0479">Metal-binding</keyword>
<dbReference type="InterPro" id="IPR004139">
    <property type="entry name" value="Glyco_trans_13"/>
</dbReference>
<dbReference type="Pfam" id="PF03071">
    <property type="entry name" value="GNT-I"/>
    <property type="match status" value="1"/>
</dbReference>